<dbReference type="Proteomes" id="UP001164250">
    <property type="component" value="Chromosome 13"/>
</dbReference>
<dbReference type="EMBL" id="CM047909">
    <property type="protein sequence ID" value="KAJ0079132.1"/>
    <property type="molecule type" value="Genomic_DNA"/>
</dbReference>
<evidence type="ECO:0000313" key="2">
    <source>
        <dbReference type="Proteomes" id="UP001164250"/>
    </source>
</evidence>
<name>A0ACC0ZYK8_9ROSI</name>
<accession>A0ACC0ZYK8</accession>
<reference evidence="2" key="1">
    <citation type="journal article" date="2023" name="G3 (Bethesda)">
        <title>Genome assembly and association tests identify interacting loci associated with vigor, precocity, and sex in interspecific pistachio rootstocks.</title>
        <authorList>
            <person name="Palmer W."/>
            <person name="Jacygrad E."/>
            <person name="Sagayaradj S."/>
            <person name="Cavanaugh K."/>
            <person name="Han R."/>
            <person name="Bertier L."/>
            <person name="Beede B."/>
            <person name="Kafkas S."/>
            <person name="Golino D."/>
            <person name="Preece J."/>
            <person name="Michelmore R."/>
        </authorList>
    </citation>
    <scope>NUCLEOTIDE SEQUENCE [LARGE SCALE GENOMIC DNA]</scope>
</reference>
<organism evidence="1 2">
    <name type="scientific">Pistacia atlantica</name>
    <dbReference type="NCBI Taxonomy" id="434234"/>
    <lineage>
        <taxon>Eukaryota</taxon>
        <taxon>Viridiplantae</taxon>
        <taxon>Streptophyta</taxon>
        <taxon>Embryophyta</taxon>
        <taxon>Tracheophyta</taxon>
        <taxon>Spermatophyta</taxon>
        <taxon>Magnoliopsida</taxon>
        <taxon>eudicotyledons</taxon>
        <taxon>Gunneridae</taxon>
        <taxon>Pentapetalae</taxon>
        <taxon>rosids</taxon>
        <taxon>malvids</taxon>
        <taxon>Sapindales</taxon>
        <taxon>Anacardiaceae</taxon>
        <taxon>Pistacia</taxon>
    </lineage>
</organism>
<evidence type="ECO:0000313" key="1">
    <source>
        <dbReference type="EMBL" id="KAJ0079132.1"/>
    </source>
</evidence>
<comment type="caution">
    <text evidence="1">The sequence shown here is derived from an EMBL/GenBank/DDBJ whole genome shotgun (WGS) entry which is preliminary data.</text>
</comment>
<protein>
    <submittedName>
        <fullName evidence="1">Uncharacterized protein</fullName>
    </submittedName>
</protein>
<proteinExistence type="predicted"/>
<gene>
    <name evidence="1" type="ORF">Patl1_23326</name>
</gene>
<sequence>MEDGRSRVNVHSILTSVSSRPFGAVKTYPLTQLGHAMGRHTIHLIFYYEKSPLGSFDVDPMRESLSEVLSLYPLATGRLTRDGAGNWEVKCNDAGVRVLRARVGVTLDEWLRSANGSEERDLTVWEDMPESPTIGVSCTHMHADSTSLALLLKAWSEANRRQPIAYLPSFHPPTPQPPSTNIETKSTNYLAAKSQAHTPPVKMATATFKFSDSTIKQCISRIHDKCPHANPFDLLAALFSTRILHLKGPKNYRKHSLSVCVDFRRLLQEPLPYGYFGNALYFSLLSINAEEIECGDLGRMAELVHCHVSGLKEEEFWSALHWLESQKEGGKYAPPFTMYGPELTCVSMEHMIVGDQSVMYSAIFDSARPVHVSCHVGNVEGEGLILVMPSAEGLARTVTVTLPEEEIAKLCKDQAILCLEPEVLFCGKV</sequence>
<keyword evidence="2" id="KW-1185">Reference proteome</keyword>